<accession>A0A9P6HNU6</accession>
<comment type="caution">
    <text evidence="3">The sequence shown here is derived from an EMBL/GenBank/DDBJ whole genome shotgun (WGS) entry which is preliminary data.</text>
</comment>
<feature type="non-terminal residue" evidence="3">
    <location>
        <position position="120"/>
    </location>
</feature>
<evidence type="ECO:0000256" key="1">
    <source>
        <dbReference type="SAM" id="Phobius"/>
    </source>
</evidence>
<protein>
    <recommendedName>
        <fullName evidence="2">DUF6535 domain-containing protein</fullName>
    </recommendedName>
</protein>
<keyword evidence="1" id="KW-0472">Membrane</keyword>
<feature type="transmembrane region" description="Helical" evidence="1">
    <location>
        <begin position="99"/>
        <end position="117"/>
    </location>
</feature>
<feature type="transmembrane region" description="Helical" evidence="1">
    <location>
        <begin position="27"/>
        <end position="46"/>
    </location>
</feature>
<dbReference type="Pfam" id="PF20153">
    <property type="entry name" value="DUF6535"/>
    <property type="match status" value="1"/>
</dbReference>
<keyword evidence="1" id="KW-0812">Transmembrane</keyword>
<dbReference type="InterPro" id="IPR045338">
    <property type="entry name" value="DUF6535"/>
</dbReference>
<dbReference type="EMBL" id="WIUZ02000002">
    <property type="protein sequence ID" value="KAF9791185.1"/>
    <property type="molecule type" value="Genomic_DNA"/>
</dbReference>
<evidence type="ECO:0000313" key="4">
    <source>
        <dbReference type="Proteomes" id="UP000736335"/>
    </source>
</evidence>
<feature type="non-terminal residue" evidence="3">
    <location>
        <position position="1"/>
    </location>
</feature>
<reference evidence="3" key="2">
    <citation type="submission" date="2020-11" db="EMBL/GenBank/DDBJ databases">
        <authorList>
            <consortium name="DOE Joint Genome Institute"/>
            <person name="Kuo A."/>
            <person name="Miyauchi S."/>
            <person name="Kiss E."/>
            <person name="Drula E."/>
            <person name="Kohler A."/>
            <person name="Sanchez-Garcia M."/>
            <person name="Andreopoulos B."/>
            <person name="Barry K.W."/>
            <person name="Bonito G."/>
            <person name="Buee M."/>
            <person name="Carver A."/>
            <person name="Chen C."/>
            <person name="Cichocki N."/>
            <person name="Clum A."/>
            <person name="Culley D."/>
            <person name="Crous P.W."/>
            <person name="Fauchery L."/>
            <person name="Girlanda M."/>
            <person name="Hayes R."/>
            <person name="Keri Z."/>
            <person name="Labutti K."/>
            <person name="Lipzen A."/>
            <person name="Lombard V."/>
            <person name="Magnuson J."/>
            <person name="Maillard F."/>
            <person name="Morin E."/>
            <person name="Murat C."/>
            <person name="Nolan M."/>
            <person name="Ohm R."/>
            <person name="Pangilinan J."/>
            <person name="Pereira M."/>
            <person name="Perotto S."/>
            <person name="Peter M."/>
            <person name="Riley R."/>
            <person name="Sitrit Y."/>
            <person name="Stielow B."/>
            <person name="Szollosi G."/>
            <person name="Zifcakova L."/>
            <person name="Stursova M."/>
            <person name="Spatafora J.W."/>
            <person name="Tedersoo L."/>
            <person name="Vaario L.-M."/>
            <person name="Yamada A."/>
            <person name="Yan M."/>
            <person name="Wang P."/>
            <person name="Xu J."/>
            <person name="Bruns T."/>
            <person name="Baldrian P."/>
            <person name="Vilgalys R."/>
            <person name="Henrissat B."/>
            <person name="Grigoriev I.V."/>
            <person name="Hibbett D."/>
            <person name="Nagy L.G."/>
            <person name="Martin F.M."/>
        </authorList>
    </citation>
    <scope>NUCLEOTIDE SEQUENCE</scope>
    <source>
        <strain evidence="3">UH-Tt-Lm1</strain>
    </source>
</reference>
<feature type="domain" description="DUF6535" evidence="2">
    <location>
        <begin position="7"/>
        <end position="120"/>
    </location>
</feature>
<proteinExistence type="predicted"/>
<evidence type="ECO:0000313" key="3">
    <source>
        <dbReference type="EMBL" id="KAF9791185.1"/>
    </source>
</evidence>
<dbReference type="OrthoDB" id="3221808at2759"/>
<dbReference type="AlphaFoldDB" id="A0A9P6HNU6"/>
<dbReference type="Proteomes" id="UP000736335">
    <property type="component" value="Unassembled WGS sequence"/>
</dbReference>
<name>A0A9P6HNU6_9AGAM</name>
<reference evidence="3" key="1">
    <citation type="journal article" date="2020" name="Nat. Commun.">
        <title>Large-scale genome sequencing of mycorrhizal fungi provides insights into the early evolution of symbiotic traits.</title>
        <authorList>
            <person name="Miyauchi S."/>
            <person name="Kiss E."/>
            <person name="Kuo A."/>
            <person name="Drula E."/>
            <person name="Kohler A."/>
            <person name="Sanchez-Garcia M."/>
            <person name="Morin E."/>
            <person name="Andreopoulos B."/>
            <person name="Barry K.W."/>
            <person name="Bonito G."/>
            <person name="Buee M."/>
            <person name="Carver A."/>
            <person name="Chen C."/>
            <person name="Cichocki N."/>
            <person name="Clum A."/>
            <person name="Culley D."/>
            <person name="Crous P.W."/>
            <person name="Fauchery L."/>
            <person name="Girlanda M."/>
            <person name="Hayes R.D."/>
            <person name="Keri Z."/>
            <person name="LaButti K."/>
            <person name="Lipzen A."/>
            <person name="Lombard V."/>
            <person name="Magnuson J."/>
            <person name="Maillard F."/>
            <person name="Murat C."/>
            <person name="Nolan M."/>
            <person name="Ohm R.A."/>
            <person name="Pangilinan J."/>
            <person name="Pereira M.F."/>
            <person name="Perotto S."/>
            <person name="Peter M."/>
            <person name="Pfister S."/>
            <person name="Riley R."/>
            <person name="Sitrit Y."/>
            <person name="Stielow J.B."/>
            <person name="Szollosi G."/>
            <person name="Zifcakova L."/>
            <person name="Stursova M."/>
            <person name="Spatafora J.W."/>
            <person name="Tedersoo L."/>
            <person name="Vaario L.M."/>
            <person name="Yamada A."/>
            <person name="Yan M."/>
            <person name="Wang P."/>
            <person name="Xu J."/>
            <person name="Bruns T."/>
            <person name="Baldrian P."/>
            <person name="Vilgalys R."/>
            <person name="Dunand C."/>
            <person name="Henrissat B."/>
            <person name="Grigoriev I.V."/>
            <person name="Hibbett D."/>
            <person name="Nagy L.G."/>
            <person name="Martin F.M."/>
        </authorList>
    </citation>
    <scope>NUCLEOTIDE SEQUENCE</scope>
    <source>
        <strain evidence="3">UH-Tt-Lm1</strain>
    </source>
</reference>
<sequence>RTKFYEHYRKEAEEYDKEFLKNRGEDLNTTLIFAGLFSAVTSAFIIQVQSGLQSDPNEETAALLRVLIYKIDNTTFGGDVPTLPQWTGPPQTIIHVQSLLYASLLTSLLSAFIAMLGKQW</sequence>
<gene>
    <name evidence="3" type="ORF">BJ322DRAFT_982776</name>
</gene>
<evidence type="ECO:0000259" key="2">
    <source>
        <dbReference type="Pfam" id="PF20153"/>
    </source>
</evidence>
<keyword evidence="1" id="KW-1133">Transmembrane helix</keyword>
<organism evidence="3 4">
    <name type="scientific">Thelephora terrestris</name>
    <dbReference type="NCBI Taxonomy" id="56493"/>
    <lineage>
        <taxon>Eukaryota</taxon>
        <taxon>Fungi</taxon>
        <taxon>Dikarya</taxon>
        <taxon>Basidiomycota</taxon>
        <taxon>Agaricomycotina</taxon>
        <taxon>Agaricomycetes</taxon>
        <taxon>Thelephorales</taxon>
        <taxon>Thelephoraceae</taxon>
        <taxon>Thelephora</taxon>
    </lineage>
</organism>
<keyword evidence="4" id="KW-1185">Reference proteome</keyword>